<protein>
    <submittedName>
        <fullName evidence="1">Uncharacterized protein</fullName>
    </submittedName>
</protein>
<reference evidence="1 2" key="1">
    <citation type="journal article" date="2019" name="Genome Biol. Evol.">
        <title>Insights into the evolution of the New World diploid cottons (Gossypium, subgenus Houzingenia) based on genome sequencing.</title>
        <authorList>
            <person name="Grover C.E."/>
            <person name="Arick M.A. 2nd"/>
            <person name="Thrash A."/>
            <person name="Conover J.L."/>
            <person name="Sanders W.S."/>
            <person name="Peterson D.G."/>
            <person name="Frelichowski J.E."/>
            <person name="Scheffler J.A."/>
            <person name="Scheffler B.E."/>
            <person name="Wendel J.F."/>
        </authorList>
    </citation>
    <scope>NUCLEOTIDE SEQUENCE [LARGE SCALE GENOMIC DNA]</scope>
    <source>
        <strain evidence="1">8</strain>
        <tissue evidence="1">Leaf</tissue>
    </source>
</reference>
<proteinExistence type="predicted"/>
<name>A0A7J9F5H1_9ROSI</name>
<accession>A0A7J9F5H1</accession>
<comment type="caution">
    <text evidence="1">The sequence shown here is derived from an EMBL/GenBank/DDBJ whole genome shotgun (WGS) entry which is preliminary data.</text>
</comment>
<dbReference type="EMBL" id="JABEZW010000011">
    <property type="protein sequence ID" value="MBA0780549.1"/>
    <property type="molecule type" value="Genomic_DNA"/>
</dbReference>
<sequence>MIWTMKTYNLDRFRAQLKSI</sequence>
<evidence type="ECO:0000313" key="2">
    <source>
        <dbReference type="Proteomes" id="UP000593568"/>
    </source>
</evidence>
<organism evidence="1 2">
    <name type="scientific">Gossypium trilobum</name>
    <dbReference type="NCBI Taxonomy" id="34281"/>
    <lineage>
        <taxon>Eukaryota</taxon>
        <taxon>Viridiplantae</taxon>
        <taxon>Streptophyta</taxon>
        <taxon>Embryophyta</taxon>
        <taxon>Tracheophyta</taxon>
        <taxon>Spermatophyta</taxon>
        <taxon>Magnoliopsida</taxon>
        <taxon>eudicotyledons</taxon>
        <taxon>Gunneridae</taxon>
        <taxon>Pentapetalae</taxon>
        <taxon>rosids</taxon>
        <taxon>malvids</taxon>
        <taxon>Malvales</taxon>
        <taxon>Malvaceae</taxon>
        <taxon>Malvoideae</taxon>
        <taxon>Gossypium</taxon>
    </lineage>
</organism>
<keyword evidence="2" id="KW-1185">Reference proteome</keyword>
<gene>
    <name evidence="1" type="ORF">Gotri_004640</name>
</gene>
<dbReference type="Proteomes" id="UP000593568">
    <property type="component" value="Unassembled WGS sequence"/>
</dbReference>
<dbReference type="AlphaFoldDB" id="A0A7J9F5H1"/>
<evidence type="ECO:0000313" key="1">
    <source>
        <dbReference type="EMBL" id="MBA0780549.1"/>
    </source>
</evidence>